<feature type="compositionally biased region" description="Polar residues" evidence="7">
    <location>
        <begin position="306"/>
        <end position="315"/>
    </location>
</feature>
<evidence type="ECO:0000256" key="7">
    <source>
        <dbReference type="SAM" id="MobiDB-lite"/>
    </source>
</evidence>
<feature type="region of interest" description="Disordered" evidence="7">
    <location>
        <begin position="1"/>
        <end position="23"/>
    </location>
</feature>
<feature type="compositionally biased region" description="Low complexity" evidence="7">
    <location>
        <begin position="316"/>
        <end position="350"/>
    </location>
</feature>
<evidence type="ECO:0000259" key="8">
    <source>
        <dbReference type="Pfam" id="PF09770"/>
    </source>
</evidence>
<dbReference type="AlphaFoldDB" id="A0A1E4T590"/>
<feature type="domain" description="mRNA decay factor PAT1" evidence="8">
    <location>
        <begin position="225"/>
        <end position="841"/>
    </location>
</feature>
<name>A0A1E4T590_9ASCO</name>
<dbReference type="Pfam" id="PF09770">
    <property type="entry name" value="PAT1"/>
    <property type="match status" value="2"/>
</dbReference>
<protein>
    <recommendedName>
        <fullName evidence="8">mRNA decay factor PAT1 domain-containing protein</fullName>
    </recommendedName>
</protein>
<comment type="similarity">
    <text evidence="3">Belongs to the PAT1 family.</text>
</comment>
<reference evidence="10" key="1">
    <citation type="submission" date="2016-04" db="EMBL/GenBank/DDBJ databases">
        <title>Comparative genomics of biotechnologically important yeasts.</title>
        <authorList>
            <consortium name="DOE Joint Genome Institute"/>
            <person name="Riley R."/>
            <person name="Haridas S."/>
            <person name="Wolfe K.H."/>
            <person name="Lopes M.R."/>
            <person name="Hittinger C.T."/>
            <person name="Goker M."/>
            <person name="Salamov A."/>
            <person name="Wisecaver J."/>
            <person name="Long T.M."/>
            <person name="Aerts A.L."/>
            <person name="Barry K."/>
            <person name="Choi C."/>
            <person name="Clum A."/>
            <person name="Coughlan A.Y."/>
            <person name="Deshpande S."/>
            <person name="Douglass A.P."/>
            <person name="Hanson S.J."/>
            <person name="Klenk H.-P."/>
            <person name="Labutti K."/>
            <person name="Lapidus A."/>
            <person name="Lindquist E."/>
            <person name="Lipzen A."/>
            <person name="Meier-Kolthoff J.P."/>
            <person name="Ohm R.A."/>
            <person name="Otillar R.P."/>
            <person name="Pangilinan J."/>
            <person name="Peng Y."/>
            <person name="Rokas A."/>
            <person name="Rosa C.A."/>
            <person name="Scheuner C."/>
            <person name="Sibirny A.A."/>
            <person name="Slot J.C."/>
            <person name="Stielow J.B."/>
            <person name="Sun H."/>
            <person name="Kurtzman C.P."/>
            <person name="Blackwell M."/>
            <person name="Grigoriev I.V."/>
            <person name="Jeffries T.W."/>
        </authorList>
    </citation>
    <scope>NUCLEOTIDE SEQUENCE [LARGE SCALE GENOMIC DNA]</scope>
    <source>
        <strain evidence="10">NRRL YB-2248</strain>
    </source>
</reference>
<dbReference type="InterPro" id="IPR039900">
    <property type="entry name" value="Pat1-like"/>
</dbReference>
<dbReference type="GO" id="GO:0005634">
    <property type="term" value="C:nucleus"/>
    <property type="evidence" value="ECO:0007669"/>
    <property type="project" value="UniProtKB-SubCell"/>
</dbReference>
<feature type="compositionally biased region" description="Low complexity" evidence="7">
    <location>
        <begin position="357"/>
        <end position="367"/>
    </location>
</feature>
<dbReference type="STRING" id="983967.A0A1E4T590"/>
<accession>A0A1E4T590</accession>
<keyword evidence="4" id="KW-0963">Cytoplasm</keyword>
<feature type="domain" description="mRNA decay factor PAT1" evidence="8">
    <location>
        <begin position="1"/>
        <end position="62"/>
    </location>
</feature>
<evidence type="ECO:0000256" key="3">
    <source>
        <dbReference type="ARBA" id="ARBA00009138"/>
    </source>
</evidence>
<feature type="compositionally biased region" description="Low complexity" evidence="7">
    <location>
        <begin position="226"/>
        <end position="282"/>
    </location>
</feature>
<dbReference type="GO" id="GO:0000932">
    <property type="term" value="C:P-body"/>
    <property type="evidence" value="ECO:0007669"/>
    <property type="project" value="UniProtKB-SubCell"/>
</dbReference>
<dbReference type="InterPro" id="IPR019167">
    <property type="entry name" value="PAT1_dom"/>
</dbReference>
<evidence type="ECO:0000256" key="1">
    <source>
        <dbReference type="ARBA" id="ARBA00004123"/>
    </source>
</evidence>
<comment type="subcellular location">
    <subcellularLocation>
        <location evidence="2">Cytoplasm</location>
        <location evidence="2">P-body</location>
    </subcellularLocation>
    <subcellularLocation>
        <location evidence="1">Nucleus</location>
    </subcellularLocation>
</comment>
<dbReference type="PANTHER" id="PTHR21551">
    <property type="entry name" value="TOPOISOMERASE II-ASSOCIATED PROTEIN PAT1"/>
    <property type="match status" value="1"/>
</dbReference>
<feature type="region of interest" description="Disordered" evidence="7">
    <location>
        <begin position="216"/>
        <end position="367"/>
    </location>
</feature>
<keyword evidence="10" id="KW-1185">Reference proteome</keyword>
<dbReference type="GO" id="GO:0033962">
    <property type="term" value="P:P-body assembly"/>
    <property type="evidence" value="ECO:0007669"/>
    <property type="project" value="TreeGrafter"/>
</dbReference>
<dbReference type="EMBL" id="KV453849">
    <property type="protein sequence ID" value="ODV86930.1"/>
    <property type="molecule type" value="Genomic_DNA"/>
</dbReference>
<dbReference type="GO" id="GO:0000290">
    <property type="term" value="P:deadenylation-dependent decapping of nuclear-transcribed mRNA"/>
    <property type="evidence" value="ECO:0007669"/>
    <property type="project" value="InterPro"/>
</dbReference>
<dbReference type="OrthoDB" id="74835at2759"/>
<evidence type="ECO:0000256" key="2">
    <source>
        <dbReference type="ARBA" id="ARBA00004201"/>
    </source>
</evidence>
<keyword evidence="5" id="KW-0694">RNA-binding</keyword>
<proteinExistence type="inferred from homology"/>
<dbReference type="GO" id="GO:0003723">
    <property type="term" value="F:RNA binding"/>
    <property type="evidence" value="ECO:0007669"/>
    <property type="project" value="UniProtKB-KW"/>
</dbReference>
<dbReference type="Proteomes" id="UP000094801">
    <property type="component" value="Unassembled WGS sequence"/>
</dbReference>
<evidence type="ECO:0000256" key="6">
    <source>
        <dbReference type="ARBA" id="ARBA00023242"/>
    </source>
</evidence>
<evidence type="ECO:0000313" key="10">
    <source>
        <dbReference type="Proteomes" id="UP000094801"/>
    </source>
</evidence>
<organism evidence="9 10">
    <name type="scientific">[Candida] arabinofermentans NRRL YB-2248</name>
    <dbReference type="NCBI Taxonomy" id="983967"/>
    <lineage>
        <taxon>Eukaryota</taxon>
        <taxon>Fungi</taxon>
        <taxon>Dikarya</taxon>
        <taxon>Ascomycota</taxon>
        <taxon>Saccharomycotina</taxon>
        <taxon>Pichiomycetes</taxon>
        <taxon>Pichiales</taxon>
        <taxon>Pichiaceae</taxon>
        <taxon>Ogataea</taxon>
        <taxon>Ogataea/Candida clade</taxon>
    </lineage>
</organism>
<evidence type="ECO:0000313" key="9">
    <source>
        <dbReference type="EMBL" id="ODV86930.1"/>
    </source>
</evidence>
<evidence type="ECO:0000256" key="5">
    <source>
        <dbReference type="ARBA" id="ARBA00022884"/>
    </source>
</evidence>
<sequence>MSFFGFDPTGPSSSRGLDDDQLETYNYEDTYEGLGDEGDDALNDETFGAASSNIGKDFDFTGGMGMKPAAPSQPTTQHISYAQAAQTDEILQPMASLWTDESKAATGERPTEPKILSLEEIEAKLRGNQPQQHLQMPPPPQQQLPPYMLLPPQIQQQILNAAVASGQFPNAAAAAQAMSQGFMPPPPPFNQGMMPPQFMPFPPQMAQQQMLNIPSQFNQGIPPMTQQQQPPVDASQQQQQQSQPPQQQQQQPPQQHQIPQQPKPQQHQNLKQQLLPSQDQQQARTEKRDVDFPVLGATKEEPGNHITPQEPQTLPQQQPQQQHQQQSQHQQQQNYRNNYNNSGNNGNNGNNRHHHFNQQQRQHQHQLQMQQQFESMTPEEREKFLTRQQKVSKITRCSGFMNPRDKDFVTRFQLSQIVTDDPYNEDFYCQVYKVLNSSIHENNMSSIAQKYLDQSGHRLGGRSKRADVALQRMQQQVSKAVTVAKERGERTGVLSREGALGKVSFGTGKEPRKQLVLKTKEESADAEDDYLPKEYSFSKSSRTFQLSIIENIYSQILKLESMERENQEFTTVELWKSLHLSDKMSTSSGEVIGPFISILSFDKMMKVFNRLFHFLTAEQKFQLIEYIFTNLQKIDVILKGSYKNYIQENYEVPEAVTKKIDLFQLTIMKTLVLYLSESKFQDVLRVLDVVISNNNVLFLSTTKLGLSLVTILTSRLELIKQEFAQSLSAQDLSQWQFVYDKLFQCLEGRLTTIFPPYLSNDESKKVKTSTSGADDSYIWQFLASLSLAGLLNHQRIIVDEIRNEIFGIMALAKTSNESGDVEKANKALGNLNLFLNVMGLKATENDISELS</sequence>
<evidence type="ECO:0000256" key="4">
    <source>
        <dbReference type="ARBA" id="ARBA00022490"/>
    </source>
</evidence>
<dbReference type="PANTHER" id="PTHR21551:SF0">
    <property type="entry name" value="PROTEIN ASSOCIATED WITH TOPO II RELATED-1, ISOFORM A"/>
    <property type="match status" value="1"/>
</dbReference>
<gene>
    <name evidence="9" type="ORF">CANARDRAFT_6497</name>
</gene>
<keyword evidence="6" id="KW-0539">Nucleus</keyword>